<dbReference type="EMBL" id="WJNA01000039">
    <property type="protein sequence ID" value="MRH09918.1"/>
    <property type="molecule type" value="Genomic_DNA"/>
</dbReference>
<name>A0A6L5P6H6_LIMRT</name>
<organism evidence="2 3">
    <name type="scientific">Limosilactobacillus reuteri</name>
    <name type="common">Lactobacillus reuteri</name>
    <dbReference type="NCBI Taxonomy" id="1598"/>
    <lineage>
        <taxon>Bacteria</taxon>
        <taxon>Bacillati</taxon>
        <taxon>Bacillota</taxon>
        <taxon>Bacilli</taxon>
        <taxon>Lactobacillales</taxon>
        <taxon>Lactobacillaceae</taxon>
        <taxon>Limosilactobacillus</taxon>
    </lineage>
</organism>
<reference evidence="2 3" key="1">
    <citation type="submission" date="2019-11" db="EMBL/GenBank/DDBJ databases">
        <title>Draft genome sequence of 12 host-associated Lactobacillus reuteri rodent strains.</title>
        <authorList>
            <person name="Zhang S."/>
            <person name="Ozcam M."/>
            <person name="Van Pijkeren J.P."/>
        </authorList>
    </citation>
    <scope>NUCLEOTIDE SEQUENCE [LARGE SCALE GENOMIC DNA]</scope>
    <source>
        <strain evidence="2 3">Lr4020</strain>
    </source>
</reference>
<evidence type="ECO:0000259" key="1">
    <source>
        <dbReference type="Pfam" id="PF00534"/>
    </source>
</evidence>
<dbReference type="Gene3D" id="3.40.50.2000">
    <property type="entry name" value="Glycogen Phosphorylase B"/>
    <property type="match status" value="2"/>
</dbReference>
<dbReference type="AlphaFoldDB" id="A0A6L5P6H6"/>
<sequence length="396" mass="45675">MKIAMIVDGLNIGGIEKVCIDYTKLLLQLGHQVTVINLNPRKNSLQKDFPTEVKIKKFNFSRNLCGERYAQLIKRGSSGKYIYPFVYTSLKFVELEKKLEAHTKYKENYDLAIAFSGHFNDLTFVADNFLRARYKLAWMHGALYGYLLISDGYYNLYKKIKNLVCLVDDAQDEALVYNHDKCLNIYKLYNPTSISSKVVNEKKVQELKDKYGKFLIMVSRFEYPHKDHYTVCRAFEILRSKIKEPVNLLFIGDGPEEKKVREFVNSLPKSVSEHIYFLGKKDDVQNYYKAAYIMVHASVAGEGLPTVQLEALSYGLPQVVTDSKVGPREILGDNKYGLLAEVKNPNDMANKIKELLDNQSLYKYYRNVSAERMKDFLPNTIKIKLDSILNEIVKKN</sequence>
<dbReference type="SUPFAM" id="SSF53756">
    <property type="entry name" value="UDP-Glycosyltransferase/glycogen phosphorylase"/>
    <property type="match status" value="1"/>
</dbReference>
<dbReference type="RefSeq" id="WP_153705302.1">
    <property type="nucleotide sequence ID" value="NZ_WJNA01000039.1"/>
</dbReference>
<dbReference type="Pfam" id="PF00534">
    <property type="entry name" value="Glycos_transf_1"/>
    <property type="match status" value="1"/>
</dbReference>
<evidence type="ECO:0000313" key="2">
    <source>
        <dbReference type="EMBL" id="MRH09918.1"/>
    </source>
</evidence>
<gene>
    <name evidence="2" type="ORF">GIX81_10850</name>
</gene>
<keyword evidence="2" id="KW-0808">Transferase</keyword>
<dbReference type="CDD" id="cd03811">
    <property type="entry name" value="GT4_GT28_WabH-like"/>
    <property type="match status" value="1"/>
</dbReference>
<accession>A0A6L5P6H6</accession>
<dbReference type="InterPro" id="IPR001296">
    <property type="entry name" value="Glyco_trans_1"/>
</dbReference>
<dbReference type="GO" id="GO:0016757">
    <property type="term" value="F:glycosyltransferase activity"/>
    <property type="evidence" value="ECO:0007669"/>
    <property type="project" value="InterPro"/>
</dbReference>
<evidence type="ECO:0000313" key="3">
    <source>
        <dbReference type="Proteomes" id="UP000472879"/>
    </source>
</evidence>
<feature type="domain" description="Glycosyl transferase family 1" evidence="1">
    <location>
        <begin position="201"/>
        <end position="367"/>
    </location>
</feature>
<dbReference type="Proteomes" id="UP000472879">
    <property type="component" value="Unassembled WGS sequence"/>
</dbReference>
<dbReference type="PANTHER" id="PTHR12526">
    <property type="entry name" value="GLYCOSYLTRANSFERASE"/>
    <property type="match status" value="1"/>
</dbReference>
<proteinExistence type="predicted"/>
<protein>
    <submittedName>
        <fullName evidence="2">Glycosyltransferase</fullName>
    </submittedName>
</protein>
<comment type="caution">
    <text evidence="2">The sequence shown here is derived from an EMBL/GenBank/DDBJ whole genome shotgun (WGS) entry which is preliminary data.</text>
</comment>